<reference evidence="1 2" key="1">
    <citation type="journal article" date="2018" name="Biotechnol. Biofuels">
        <title>Integrative visual omics of the white-rot fungus Polyporus brumalis exposes the biotechnological potential of its oxidative enzymes for delignifying raw plant biomass.</title>
        <authorList>
            <person name="Miyauchi S."/>
            <person name="Rancon A."/>
            <person name="Drula E."/>
            <person name="Hage H."/>
            <person name="Chaduli D."/>
            <person name="Favel A."/>
            <person name="Grisel S."/>
            <person name="Henrissat B."/>
            <person name="Herpoel-Gimbert I."/>
            <person name="Ruiz-Duenas F.J."/>
            <person name="Chevret D."/>
            <person name="Hainaut M."/>
            <person name="Lin J."/>
            <person name="Wang M."/>
            <person name="Pangilinan J."/>
            <person name="Lipzen A."/>
            <person name="Lesage-Meessen L."/>
            <person name="Navarro D."/>
            <person name="Riley R."/>
            <person name="Grigoriev I.V."/>
            <person name="Zhou S."/>
            <person name="Raouche S."/>
            <person name="Rosso M.N."/>
        </authorList>
    </citation>
    <scope>NUCLEOTIDE SEQUENCE [LARGE SCALE GENOMIC DNA]</scope>
    <source>
        <strain evidence="1 2">BRFM 1820</strain>
    </source>
</reference>
<evidence type="ECO:0000313" key="2">
    <source>
        <dbReference type="Proteomes" id="UP000256964"/>
    </source>
</evidence>
<accession>A0A371CTD2</accession>
<dbReference type="OrthoDB" id="2758166at2759"/>
<evidence type="ECO:0000313" key="1">
    <source>
        <dbReference type="EMBL" id="RDX43564.1"/>
    </source>
</evidence>
<sequence length="275" mass="31180">MSRHLPRWKRFGFSTIRPTPLDGLDVPSFVISQVPMELWERIIDLVGAKSNTDPIAYYPAIRTCCLVCSSWLPRSRYNLFSTIFVTEELSRSGFNRVYCLARTACESSDLAYLINELQIWPRTPGRAVPLALAVGPGSWATSMVSLRSLKLVAVGWYPVLYTATISQFPALVRLELERVAFDRASSLFYLIWSLPHLVCVIMNHVTIPKLSQMNFDNLCLTCPKAVLDCLTELYISGNLADMEHFPPPGAFGKALRKVHLEFSSRHWHNTQFLQP</sequence>
<keyword evidence="2" id="KW-1185">Reference proteome</keyword>
<proteinExistence type="predicted"/>
<dbReference type="EMBL" id="KZ857462">
    <property type="protein sequence ID" value="RDX43564.1"/>
    <property type="molecule type" value="Genomic_DNA"/>
</dbReference>
<gene>
    <name evidence="1" type="ORF">OH76DRAFT_1487725</name>
</gene>
<dbReference type="AlphaFoldDB" id="A0A371CTD2"/>
<name>A0A371CTD2_9APHY</name>
<dbReference type="Proteomes" id="UP000256964">
    <property type="component" value="Unassembled WGS sequence"/>
</dbReference>
<dbReference type="SUPFAM" id="SSF52047">
    <property type="entry name" value="RNI-like"/>
    <property type="match status" value="1"/>
</dbReference>
<organism evidence="1 2">
    <name type="scientific">Lentinus brumalis</name>
    <dbReference type="NCBI Taxonomy" id="2498619"/>
    <lineage>
        <taxon>Eukaryota</taxon>
        <taxon>Fungi</taxon>
        <taxon>Dikarya</taxon>
        <taxon>Basidiomycota</taxon>
        <taxon>Agaricomycotina</taxon>
        <taxon>Agaricomycetes</taxon>
        <taxon>Polyporales</taxon>
        <taxon>Polyporaceae</taxon>
        <taxon>Lentinus</taxon>
    </lineage>
</organism>
<evidence type="ECO:0008006" key="3">
    <source>
        <dbReference type="Google" id="ProtNLM"/>
    </source>
</evidence>
<protein>
    <recommendedName>
        <fullName evidence="3">F-box domain-containing protein</fullName>
    </recommendedName>
</protein>